<reference evidence="2 3" key="1">
    <citation type="submission" date="2019-10" db="EMBL/GenBank/DDBJ databases">
        <title>Genome Sequences from Six Type Strain Members of the Archaeal Family Sulfolobaceae: Acidianus ambivalens, Acidianus infernus, Metallosphaera prunae, Stygiolobus azoricus, Sulfolobus metallicus, and Sulfurisphaera ohwakuensis.</title>
        <authorList>
            <person name="Counts J.A."/>
            <person name="Kelly R.M."/>
        </authorList>
    </citation>
    <scope>NUCLEOTIDE SEQUENCE [LARGE SCALE GENOMIC DNA]</scope>
    <source>
        <strain evidence="2 3">FC6</strain>
    </source>
</reference>
<accession>A0A650CRF0</accession>
<evidence type="ECO:0000313" key="3">
    <source>
        <dbReference type="Proteomes" id="UP000423396"/>
    </source>
</evidence>
<sequence length="125" mass="14523">MKALLVLVAMKDENLEKTFRKVFADVRSSGSKKAFINVISEQPFHKVVDYIREPMLDNIDIGYELFLWKRDDIAKVVEENSKKEFDGVLLYCDSENRVLIEKLFSQLPNNIRANLLKDNCRNPSV</sequence>
<dbReference type="GeneID" id="42799487"/>
<dbReference type="OrthoDB" id="38717at2157"/>
<protein>
    <recommendedName>
        <fullName evidence="1">DUF5751 domain-containing protein</fullName>
    </recommendedName>
</protein>
<dbReference type="EMBL" id="CP045483">
    <property type="protein sequence ID" value="QGR20358.1"/>
    <property type="molecule type" value="Genomic_DNA"/>
</dbReference>
<dbReference type="AlphaFoldDB" id="A0A650CRF0"/>
<dbReference type="KEGG" id="sazo:D1868_10405"/>
<dbReference type="InterPro" id="IPR043963">
    <property type="entry name" value="DUF5751"/>
</dbReference>
<proteinExistence type="predicted"/>
<name>A0A650CRF0_9CREN</name>
<dbReference type="Gene3D" id="3.40.50.11100">
    <property type="match status" value="1"/>
</dbReference>
<gene>
    <name evidence="2" type="ORF">D1868_10405</name>
</gene>
<dbReference type="Proteomes" id="UP000423396">
    <property type="component" value="Chromosome"/>
</dbReference>
<keyword evidence="3" id="KW-1185">Reference proteome</keyword>
<evidence type="ECO:0000313" key="2">
    <source>
        <dbReference type="EMBL" id="QGR20358.1"/>
    </source>
</evidence>
<dbReference type="RefSeq" id="WP_156007809.1">
    <property type="nucleotide sequence ID" value="NZ_CP045483.1"/>
</dbReference>
<dbReference type="Pfam" id="PF19025">
    <property type="entry name" value="DUF5751"/>
    <property type="match status" value="1"/>
</dbReference>
<evidence type="ECO:0000259" key="1">
    <source>
        <dbReference type="Pfam" id="PF19025"/>
    </source>
</evidence>
<feature type="domain" description="DUF5751" evidence="1">
    <location>
        <begin position="6"/>
        <end position="121"/>
    </location>
</feature>
<organism evidence="2 3">
    <name type="scientific">Stygiolobus azoricus</name>
    <dbReference type="NCBI Taxonomy" id="41675"/>
    <lineage>
        <taxon>Archaea</taxon>
        <taxon>Thermoproteota</taxon>
        <taxon>Thermoprotei</taxon>
        <taxon>Sulfolobales</taxon>
        <taxon>Sulfolobaceae</taxon>
        <taxon>Stygiolobus</taxon>
    </lineage>
</organism>